<dbReference type="CDD" id="cd16021">
    <property type="entry name" value="ALP_like"/>
    <property type="match status" value="1"/>
</dbReference>
<gene>
    <name evidence="1" type="ORF">PYX00_007829</name>
</gene>
<dbReference type="AlphaFoldDB" id="A0AAW2HKC9"/>
<evidence type="ECO:0008006" key="2">
    <source>
        <dbReference type="Google" id="ProtNLM"/>
    </source>
</evidence>
<dbReference type="PANTHER" id="PTHR10974">
    <property type="entry name" value="FI08016P-RELATED"/>
    <property type="match status" value="1"/>
</dbReference>
<accession>A0AAW2HKC9</accession>
<dbReference type="GO" id="GO:0005615">
    <property type="term" value="C:extracellular space"/>
    <property type="evidence" value="ECO:0007669"/>
    <property type="project" value="TreeGrafter"/>
</dbReference>
<comment type="caution">
    <text evidence="1">The sequence shown here is derived from an EMBL/GenBank/DDBJ whole genome shotgun (WGS) entry which is preliminary data.</text>
</comment>
<reference evidence="1" key="1">
    <citation type="journal article" date="2024" name="Gigascience">
        <title>Chromosome-level genome of the poultry shaft louse Menopon gallinae provides insight into the host-switching and adaptive evolution of parasitic lice.</title>
        <authorList>
            <person name="Xu Y."/>
            <person name="Ma L."/>
            <person name="Liu S."/>
            <person name="Liang Y."/>
            <person name="Liu Q."/>
            <person name="He Z."/>
            <person name="Tian L."/>
            <person name="Duan Y."/>
            <person name="Cai W."/>
            <person name="Li H."/>
            <person name="Song F."/>
        </authorList>
    </citation>
    <scope>NUCLEOTIDE SEQUENCE</scope>
    <source>
        <strain evidence="1">Cailab_2023a</strain>
    </source>
</reference>
<dbReference type="PANTHER" id="PTHR10974:SF73">
    <property type="entry name" value="FI21235P1"/>
    <property type="match status" value="1"/>
</dbReference>
<dbReference type="InterPro" id="IPR017850">
    <property type="entry name" value="Alkaline_phosphatase_core_sf"/>
</dbReference>
<protein>
    <recommendedName>
        <fullName evidence="2">DUF229 domain containing protein</fullName>
    </recommendedName>
</protein>
<organism evidence="1">
    <name type="scientific">Menopon gallinae</name>
    <name type="common">poultry shaft louse</name>
    <dbReference type="NCBI Taxonomy" id="328185"/>
    <lineage>
        <taxon>Eukaryota</taxon>
        <taxon>Metazoa</taxon>
        <taxon>Ecdysozoa</taxon>
        <taxon>Arthropoda</taxon>
        <taxon>Hexapoda</taxon>
        <taxon>Insecta</taxon>
        <taxon>Pterygota</taxon>
        <taxon>Neoptera</taxon>
        <taxon>Paraneoptera</taxon>
        <taxon>Psocodea</taxon>
        <taxon>Troctomorpha</taxon>
        <taxon>Phthiraptera</taxon>
        <taxon>Amblycera</taxon>
        <taxon>Menoponidae</taxon>
        <taxon>Menopon</taxon>
    </lineage>
</organism>
<dbReference type="InterPro" id="IPR004245">
    <property type="entry name" value="DUF229"/>
</dbReference>
<dbReference type="EMBL" id="JARGDH010000004">
    <property type="protein sequence ID" value="KAL0270411.1"/>
    <property type="molecule type" value="Genomic_DNA"/>
</dbReference>
<dbReference type="Gene3D" id="3.40.720.10">
    <property type="entry name" value="Alkaline Phosphatase, subunit A"/>
    <property type="match status" value="1"/>
</dbReference>
<proteinExistence type="predicted"/>
<dbReference type="SUPFAM" id="SSF53649">
    <property type="entry name" value="Alkaline phosphatase-like"/>
    <property type="match status" value="1"/>
</dbReference>
<dbReference type="Pfam" id="PF02995">
    <property type="entry name" value="DUF229"/>
    <property type="match status" value="1"/>
</dbReference>
<dbReference type="EMBL" id="JARGDH010000004">
    <property type="protein sequence ID" value="KAL0270410.1"/>
    <property type="molecule type" value="Genomic_DNA"/>
</dbReference>
<dbReference type="FunFam" id="3.40.720.10:FF:000017">
    <property type="entry name" value="Predicted protein"/>
    <property type="match status" value="1"/>
</dbReference>
<evidence type="ECO:0000313" key="1">
    <source>
        <dbReference type="EMBL" id="KAL0270410.1"/>
    </source>
</evidence>
<name>A0AAW2HKC9_9NEOP</name>
<sequence>MGIRSDQEIFDRVSWFKVPKDSLRLNVLMFGFDSLSHNMWKRLLPKTYKYAVKDLKGIALNGYNIVGDGTPQALIPILTGRTELELPDTRKRMGKGAKYVNVYPFIWNDYQQNGYVTGFAEDMIQINTFTYRLKGFLEQPVDHYMRTFYVEASPNFGSYKPFCYGGMSRFKLMLDFIRNMYEVYKDRPKFMFTFHNEYTHDSNDGAGNADEEVYQWLQEFHIKGYLNNTLLILMSDHGSRFADIRNTQQGKQEERLPAFIFLFPPWFEKKYPDAMSNFRTNAGRLSTPFDVYATLQDVLHYKGAGRGSIANRGISLFQEIPIERTCQHASVEPHWCSCLDWESVSPASPTVSGAIEHLIKFINSQTSEYRDLCHELKLNKVLWTARLLPNEYVLKFKKNYDYDGFLGDMTDSTQITMETYEVKVSFSPGNMIYEASIRYLKKEGRYSVSLSDISRINKYQHMTHCIEDWDILHHLRKYCHCR</sequence>